<comment type="caution">
    <text evidence="5">The sequence shown here is derived from an EMBL/GenBank/DDBJ whole genome shotgun (WGS) entry which is preliminary data.</text>
</comment>
<dbReference type="SMART" id="SM00244">
    <property type="entry name" value="PHB"/>
    <property type="match status" value="1"/>
</dbReference>
<dbReference type="Gene3D" id="3.30.479.30">
    <property type="entry name" value="Band 7 domain"/>
    <property type="match status" value="1"/>
</dbReference>
<feature type="transmembrane region" description="Helical" evidence="3">
    <location>
        <begin position="6"/>
        <end position="28"/>
    </location>
</feature>
<proteinExistence type="inferred from homology"/>
<gene>
    <name evidence="5" type="ORF">MED297_06259</name>
</gene>
<sequence length="315" mass="34987">MFGIDSIGDIFVIAVWSFFFLVFIVALFKSLYFVPTKSAYIVERFGKYLKTMEPGFHGIVPFIDNVVDKINLKEMTIDVPPQYCFSMDEINLQVDGVIYVQVMDPAKASYGIVDYVDAAIQLARTTTRSVIGTLELEKTFEERDLVSAKVVEVLNSAGQAWGIRVHRFEIKNILPPVSVNEAMERQVTAERERRAILAKSLGDKQARINVSEGHMTETINISEGDKQQLINEAEGKAQEILTIAKATAESITKIGAAINEKGGEASIRLQLAEKMFEKVGSLADAHTRVVLPANVADFHGWLKMADLELLPESSD</sequence>
<dbReference type="InterPro" id="IPR036013">
    <property type="entry name" value="Band_7/SPFH_dom_sf"/>
</dbReference>
<keyword evidence="3" id="KW-0472">Membrane</keyword>
<keyword evidence="6" id="KW-1185">Reference proteome</keyword>
<dbReference type="STRING" id="314283.MED297_06259"/>
<evidence type="ECO:0000256" key="2">
    <source>
        <dbReference type="ARBA" id="ARBA00008164"/>
    </source>
</evidence>
<dbReference type="PRINTS" id="PR00721">
    <property type="entry name" value="STOMATIN"/>
</dbReference>
<feature type="domain" description="Band 7" evidence="4">
    <location>
        <begin position="29"/>
        <end position="187"/>
    </location>
</feature>
<dbReference type="PANTHER" id="PTHR43327:SF10">
    <property type="entry name" value="STOMATIN-LIKE PROTEIN 2, MITOCHONDRIAL"/>
    <property type="match status" value="1"/>
</dbReference>
<evidence type="ECO:0000256" key="1">
    <source>
        <dbReference type="ARBA" id="ARBA00004167"/>
    </source>
</evidence>
<dbReference type="Pfam" id="PF16200">
    <property type="entry name" value="Band_7_C"/>
    <property type="match status" value="1"/>
</dbReference>
<dbReference type="InterPro" id="IPR032435">
    <property type="entry name" value="STML2-like_C"/>
</dbReference>
<keyword evidence="3" id="KW-1133">Transmembrane helix</keyword>
<keyword evidence="3" id="KW-0812">Transmembrane</keyword>
<dbReference type="InterPro" id="IPR050710">
    <property type="entry name" value="Band7/mec-2_domain"/>
</dbReference>
<dbReference type="OrthoDB" id="9809197at2"/>
<comment type="similarity">
    <text evidence="2">Belongs to the band 7/mec-2 family.</text>
</comment>
<reference evidence="5 6" key="1">
    <citation type="submission" date="2006-02" db="EMBL/GenBank/DDBJ databases">
        <authorList>
            <person name="Pinhassi J."/>
            <person name="Pedros-Alio C."/>
            <person name="Ferriera S."/>
            <person name="Johnson J."/>
            <person name="Kravitz S."/>
            <person name="Halpern A."/>
            <person name="Remington K."/>
            <person name="Beeson K."/>
            <person name="Tran B."/>
            <person name="Rogers Y.-H."/>
            <person name="Friedman R."/>
            <person name="Venter J.C."/>
        </authorList>
    </citation>
    <scope>NUCLEOTIDE SEQUENCE [LARGE SCALE GENOMIC DNA]</scope>
    <source>
        <strain evidence="5 6">MED297</strain>
    </source>
</reference>
<evidence type="ECO:0000256" key="3">
    <source>
        <dbReference type="SAM" id="Phobius"/>
    </source>
</evidence>
<dbReference type="Pfam" id="PF01145">
    <property type="entry name" value="Band_7"/>
    <property type="match status" value="1"/>
</dbReference>
<organism evidence="5 6">
    <name type="scientific">Reinekea blandensis MED297</name>
    <dbReference type="NCBI Taxonomy" id="314283"/>
    <lineage>
        <taxon>Bacteria</taxon>
        <taxon>Pseudomonadati</taxon>
        <taxon>Pseudomonadota</taxon>
        <taxon>Gammaproteobacteria</taxon>
        <taxon>Oceanospirillales</taxon>
        <taxon>Saccharospirillaceae</taxon>
        <taxon>Reinekea</taxon>
    </lineage>
</organism>
<dbReference type="SUPFAM" id="SSF117892">
    <property type="entry name" value="Band 7/SPFH domain"/>
    <property type="match status" value="1"/>
</dbReference>
<dbReference type="CDD" id="cd08829">
    <property type="entry name" value="SPFH_paraslipin"/>
    <property type="match status" value="1"/>
</dbReference>
<evidence type="ECO:0000313" key="5">
    <source>
        <dbReference type="EMBL" id="EAR09930.1"/>
    </source>
</evidence>
<accession>A4BDI6</accession>
<dbReference type="InterPro" id="IPR001107">
    <property type="entry name" value="Band_7"/>
</dbReference>
<name>A4BDI6_9GAMM</name>
<dbReference type="EMBL" id="AAOE01000007">
    <property type="protein sequence ID" value="EAR09930.1"/>
    <property type="molecule type" value="Genomic_DNA"/>
</dbReference>
<dbReference type="RefSeq" id="WP_008048515.1">
    <property type="nucleotide sequence ID" value="NZ_CH724155.1"/>
</dbReference>
<dbReference type="GO" id="GO:0005886">
    <property type="term" value="C:plasma membrane"/>
    <property type="evidence" value="ECO:0007669"/>
    <property type="project" value="UniProtKB-ARBA"/>
</dbReference>
<comment type="subcellular location">
    <subcellularLocation>
        <location evidence="1">Membrane</location>
        <topology evidence="1">Single-pass membrane protein</topology>
    </subcellularLocation>
</comment>
<dbReference type="FunFam" id="3.30.479.30:FF:000004">
    <property type="entry name" value="Putative membrane protease family, stomatin"/>
    <property type="match status" value="1"/>
</dbReference>
<evidence type="ECO:0000259" key="4">
    <source>
        <dbReference type="SMART" id="SM00244"/>
    </source>
</evidence>
<dbReference type="GO" id="GO:0098552">
    <property type="term" value="C:side of membrane"/>
    <property type="evidence" value="ECO:0007669"/>
    <property type="project" value="UniProtKB-ARBA"/>
</dbReference>
<dbReference type="AlphaFoldDB" id="A4BDI6"/>
<dbReference type="Proteomes" id="UP000005953">
    <property type="component" value="Unassembled WGS sequence"/>
</dbReference>
<dbReference type="HOGENOM" id="CLU_024949_2_2_6"/>
<dbReference type="InterPro" id="IPR001972">
    <property type="entry name" value="Stomatin_HflK_fam"/>
</dbReference>
<protein>
    <submittedName>
        <fullName evidence="5">SPFH domain/Band 7 family protein</fullName>
    </submittedName>
</protein>
<dbReference type="PANTHER" id="PTHR43327">
    <property type="entry name" value="STOMATIN-LIKE PROTEIN 2, MITOCHONDRIAL"/>
    <property type="match status" value="1"/>
</dbReference>
<evidence type="ECO:0000313" key="6">
    <source>
        <dbReference type="Proteomes" id="UP000005953"/>
    </source>
</evidence>